<feature type="transmembrane region" description="Helical" evidence="1">
    <location>
        <begin position="47"/>
        <end position="67"/>
    </location>
</feature>
<dbReference type="RefSeq" id="WP_194133095.1">
    <property type="nucleotide sequence ID" value="NZ_JADFFK010000001.1"/>
</dbReference>
<evidence type="ECO:0000313" key="2">
    <source>
        <dbReference type="EMBL" id="MBE9635797.1"/>
    </source>
</evidence>
<evidence type="ECO:0000256" key="1">
    <source>
        <dbReference type="SAM" id="Phobius"/>
    </source>
</evidence>
<comment type="caution">
    <text evidence="2">The sequence shown here is derived from an EMBL/GenBank/DDBJ whole genome shotgun (WGS) entry which is preliminary data.</text>
</comment>
<organism evidence="2 3">
    <name type="scientific">Salipiger mangrovisoli</name>
    <dbReference type="NCBI Taxonomy" id="2865933"/>
    <lineage>
        <taxon>Bacteria</taxon>
        <taxon>Pseudomonadati</taxon>
        <taxon>Pseudomonadota</taxon>
        <taxon>Alphaproteobacteria</taxon>
        <taxon>Rhodobacterales</taxon>
        <taxon>Roseobacteraceae</taxon>
        <taxon>Salipiger</taxon>
    </lineage>
</organism>
<name>A0ABR9WX22_9RHOB</name>
<sequence>MFTKIGGVLAGIAVLAGLAAIAGAYYFAPEMYSPDFNRASLKPYGLLFWQGAGLVFLGVVLGVLCEISRKLTKPS</sequence>
<gene>
    <name evidence="2" type="ORF">IQ782_02975</name>
</gene>
<dbReference type="Proteomes" id="UP000607796">
    <property type="component" value="Unassembled WGS sequence"/>
</dbReference>
<keyword evidence="1" id="KW-1133">Transmembrane helix</keyword>
<evidence type="ECO:0000313" key="3">
    <source>
        <dbReference type="Proteomes" id="UP000607796"/>
    </source>
</evidence>
<keyword evidence="1" id="KW-0472">Membrane</keyword>
<proteinExistence type="predicted"/>
<feature type="transmembrane region" description="Helical" evidence="1">
    <location>
        <begin position="7"/>
        <end position="27"/>
    </location>
</feature>
<dbReference type="EMBL" id="JADFFK010000001">
    <property type="protein sequence ID" value="MBE9635797.1"/>
    <property type="molecule type" value="Genomic_DNA"/>
</dbReference>
<accession>A0ABR9WX22</accession>
<keyword evidence="3" id="KW-1185">Reference proteome</keyword>
<keyword evidence="1" id="KW-0812">Transmembrane</keyword>
<protein>
    <submittedName>
        <fullName evidence="2">Uncharacterized protein</fullName>
    </submittedName>
</protein>
<reference evidence="2 3" key="1">
    <citation type="journal article" date="2021" name="Int. J. Syst. Evol. Microbiol.">
        <title>Salipiger mangrovisoli sp. nov., isolated from mangrove soil and the proposal for the reclassification of Paraphaeobacter pallidus as Salipiger pallidus comb. nov.</title>
        <authorList>
            <person name="Du J."/>
            <person name="Liu Y."/>
            <person name="Pei T."/>
            <person name="Deng M.R."/>
            <person name="Zhu H."/>
        </authorList>
    </citation>
    <scope>NUCLEOTIDE SEQUENCE [LARGE SCALE GENOMIC DNA]</scope>
    <source>
        <strain evidence="2 3">6D45A</strain>
    </source>
</reference>